<dbReference type="InterPro" id="IPR023382">
    <property type="entry name" value="MnmA-like_central_sf"/>
</dbReference>
<protein>
    <recommendedName>
        <fullName evidence="11">tRNA-specific 2-thiouridylase MnmA</fullName>
        <ecNumber evidence="11">2.8.1.13</ecNumber>
    </recommendedName>
</protein>
<evidence type="ECO:0000256" key="6">
    <source>
        <dbReference type="ARBA" id="ARBA00022840"/>
    </source>
</evidence>
<accession>A0A931F6Y1</accession>
<feature type="active site" description="Cysteine persulfide intermediate" evidence="11">
    <location>
        <position position="198"/>
    </location>
</feature>
<feature type="binding site" evidence="11">
    <location>
        <position position="126"/>
    </location>
    <ligand>
        <name>ATP</name>
        <dbReference type="ChEBI" id="CHEBI:30616"/>
    </ligand>
</feature>
<evidence type="ECO:0000259" key="12">
    <source>
        <dbReference type="Pfam" id="PF20258"/>
    </source>
</evidence>
<comment type="catalytic activity">
    <reaction evidence="9 11">
        <text>S-sulfanyl-L-cysteinyl-[protein] + uridine(34) in tRNA + AH2 + ATP = 2-thiouridine(34) in tRNA + L-cysteinyl-[protein] + A + AMP + diphosphate + H(+)</text>
        <dbReference type="Rhea" id="RHEA:47032"/>
        <dbReference type="Rhea" id="RHEA-COMP:10131"/>
        <dbReference type="Rhea" id="RHEA-COMP:11726"/>
        <dbReference type="Rhea" id="RHEA-COMP:11727"/>
        <dbReference type="Rhea" id="RHEA-COMP:11728"/>
        <dbReference type="ChEBI" id="CHEBI:13193"/>
        <dbReference type="ChEBI" id="CHEBI:15378"/>
        <dbReference type="ChEBI" id="CHEBI:17499"/>
        <dbReference type="ChEBI" id="CHEBI:29950"/>
        <dbReference type="ChEBI" id="CHEBI:30616"/>
        <dbReference type="ChEBI" id="CHEBI:33019"/>
        <dbReference type="ChEBI" id="CHEBI:61963"/>
        <dbReference type="ChEBI" id="CHEBI:65315"/>
        <dbReference type="ChEBI" id="CHEBI:87170"/>
        <dbReference type="ChEBI" id="CHEBI:456215"/>
        <dbReference type="EC" id="2.8.1.13"/>
    </reaction>
</comment>
<comment type="caution">
    <text evidence="14">The sequence shown here is derived from an EMBL/GenBank/DDBJ whole genome shotgun (WGS) entry which is preliminary data.</text>
</comment>
<dbReference type="GO" id="GO:0103016">
    <property type="term" value="F:tRNA-uridine 2-sulfurtransferase activity"/>
    <property type="evidence" value="ECO:0007669"/>
    <property type="project" value="UniProtKB-EC"/>
</dbReference>
<evidence type="ECO:0000256" key="9">
    <source>
        <dbReference type="ARBA" id="ARBA00051542"/>
    </source>
</evidence>
<dbReference type="Proteomes" id="UP000621436">
    <property type="component" value="Unassembled WGS sequence"/>
</dbReference>
<dbReference type="InterPro" id="IPR046884">
    <property type="entry name" value="MnmA-like_central"/>
</dbReference>
<dbReference type="EMBL" id="JADPIE010000001">
    <property type="protein sequence ID" value="MBF8436061.1"/>
    <property type="molecule type" value="Genomic_DNA"/>
</dbReference>
<dbReference type="EC" id="2.8.1.13" evidence="11"/>
<evidence type="ECO:0000256" key="1">
    <source>
        <dbReference type="ARBA" id="ARBA00022490"/>
    </source>
</evidence>
<dbReference type="Gene3D" id="3.40.50.620">
    <property type="entry name" value="HUPs"/>
    <property type="match status" value="1"/>
</dbReference>
<dbReference type="HAMAP" id="MF_00144">
    <property type="entry name" value="tRNA_thiouridyl_MnmA"/>
    <property type="match status" value="1"/>
</dbReference>
<keyword evidence="15" id="KW-1185">Reference proteome</keyword>
<feature type="binding site" evidence="11">
    <location>
        <position position="33"/>
    </location>
    <ligand>
        <name>ATP</name>
        <dbReference type="ChEBI" id="CHEBI:30616"/>
    </ligand>
</feature>
<evidence type="ECO:0000313" key="14">
    <source>
        <dbReference type="EMBL" id="MBF8436061.1"/>
    </source>
</evidence>
<feature type="domain" description="tRNA-specific 2-thiouridylase MnmA-like C-terminal" evidence="12">
    <location>
        <begin position="277"/>
        <end position="355"/>
    </location>
</feature>
<dbReference type="FunFam" id="2.30.30.280:FF:000001">
    <property type="entry name" value="tRNA-specific 2-thiouridylase MnmA"/>
    <property type="match status" value="1"/>
</dbReference>
<evidence type="ECO:0000256" key="5">
    <source>
        <dbReference type="ARBA" id="ARBA00022741"/>
    </source>
</evidence>
<evidence type="ECO:0000256" key="4">
    <source>
        <dbReference type="ARBA" id="ARBA00022694"/>
    </source>
</evidence>
<comment type="similarity">
    <text evidence="11">Belongs to the MnmA/TRMU family.</text>
</comment>
<dbReference type="Pfam" id="PF20258">
    <property type="entry name" value="tRNA_Me_trans_C"/>
    <property type="match status" value="1"/>
</dbReference>
<dbReference type="GO" id="GO:0005737">
    <property type="term" value="C:cytoplasm"/>
    <property type="evidence" value="ECO:0007669"/>
    <property type="project" value="UniProtKB-SubCell"/>
</dbReference>
<evidence type="ECO:0000256" key="3">
    <source>
        <dbReference type="ARBA" id="ARBA00022679"/>
    </source>
</evidence>
<evidence type="ECO:0000256" key="10">
    <source>
        <dbReference type="ARBA" id="ARBA00056575"/>
    </source>
</evidence>
<feature type="region of interest" description="Interaction with tRNA" evidence="11">
    <location>
        <begin position="148"/>
        <end position="150"/>
    </location>
</feature>
<keyword evidence="6 11" id="KW-0067">ATP-binding</keyword>
<dbReference type="GO" id="GO:0005524">
    <property type="term" value="F:ATP binding"/>
    <property type="evidence" value="ECO:0007669"/>
    <property type="project" value="UniProtKB-KW"/>
</dbReference>
<dbReference type="NCBIfam" id="NF001138">
    <property type="entry name" value="PRK00143.1"/>
    <property type="match status" value="1"/>
</dbReference>
<comment type="caution">
    <text evidence="11">Lacks conserved residue(s) required for the propagation of feature annotation.</text>
</comment>
<dbReference type="InterPro" id="IPR014729">
    <property type="entry name" value="Rossmann-like_a/b/a_fold"/>
</dbReference>
<dbReference type="GO" id="GO:0002143">
    <property type="term" value="P:tRNA wobble position uridine thiolation"/>
    <property type="evidence" value="ECO:0007669"/>
    <property type="project" value="TreeGrafter"/>
</dbReference>
<keyword evidence="5 11" id="KW-0547">Nucleotide-binding</keyword>
<dbReference type="InterPro" id="IPR046885">
    <property type="entry name" value="MnmA-like_C"/>
</dbReference>
<evidence type="ECO:0000256" key="8">
    <source>
        <dbReference type="ARBA" id="ARBA00023157"/>
    </source>
</evidence>
<gene>
    <name evidence="11 14" type="primary">mnmA</name>
    <name evidence="14" type="ORF">I0Q91_03135</name>
</gene>
<keyword evidence="7 11" id="KW-0694">RNA-binding</keyword>
<dbReference type="Pfam" id="PF20259">
    <property type="entry name" value="tRNA_Me_trans_M"/>
    <property type="match status" value="1"/>
</dbReference>
<comment type="subcellular location">
    <subcellularLocation>
        <location evidence="11">Cytoplasm</location>
    </subcellularLocation>
</comment>
<dbReference type="AlphaFoldDB" id="A0A931F6Y1"/>
<dbReference type="GO" id="GO:0000049">
    <property type="term" value="F:tRNA binding"/>
    <property type="evidence" value="ECO:0007669"/>
    <property type="project" value="UniProtKB-KW"/>
</dbReference>
<keyword evidence="1 11" id="KW-0963">Cytoplasm</keyword>
<feature type="site" description="Interaction with tRNA" evidence="11">
    <location>
        <position position="339"/>
    </location>
</feature>
<evidence type="ECO:0000259" key="13">
    <source>
        <dbReference type="Pfam" id="PF20259"/>
    </source>
</evidence>
<dbReference type="PANTHER" id="PTHR11933">
    <property type="entry name" value="TRNA 5-METHYLAMINOMETHYL-2-THIOURIDYLATE -METHYLTRANSFERASE"/>
    <property type="match status" value="1"/>
</dbReference>
<dbReference type="PANTHER" id="PTHR11933:SF5">
    <property type="entry name" value="MITOCHONDRIAL TRNA-SPECIFIC 2-THIOURIDYLASE 1"/>
    <property type="match status" value="1"/>
</dbReference>
<evidence type="ECO:0000256" key="11">
    <source>
        <dbReference type="HAMAP-Rule" id="MF_00144"/>
    </source>
</evidence>
<feature type="binding site" evidence="11">
    <location>
        <begin position="7"/>
        <end position="14"/>
    </location>
    <ligand>
        <name>ATP</name>
        <dbReference type="ChEBI" id="CHEBI:30616"/>
    </ligand>
</feature>
<keyword evidence="4 11" id="KW-0819">tRNA processing</keyword>
<evidence type="ECO:0000313" key="15">
    <source>
        <dbReference type="Proteomes" id="UP000621436"/>
    </source>
</evidence>
<dbReference type="FunFam" id="3.40.50.620:FF:000115">
    <property type="entry name" value="tRNA-specific 2-thiouridylase MnmA"/>
    <property type="match status" value="1"/>
</dbReference>
<dbReference type="Gene3D" id="2.30.30.280">
    <property type="entry name" value="Adenine nucleotide alpha hydrolases-like domains"/>
    <property type="match status" value="1"/>
</dbReference>
<reference evidence="14" key="1">
    <citation type="submission" date="2020-11" db="EMBL/GenBank/DDBJ databases">
        <title>Halonatronomonas betainensis gen. nov., sp. nov. a novel haloalkaliphilic representative of the family Halanaerobiacae capable of betaine degradation.</title>
        <authorList>
            <person name="Boltyanskaya Y."/>
            <person name="Kevbrin V."/>
            <person name="Detkova E."/>
            <person name="Grouzdev D.S."/>
            <person name="Koziaeva V."/>
            <person name="Zhilina T."/>
        </authorList>
    </citation>
    <scope>NUCLEOTIDE SEQUENCE</scope>
    <source>
        <strain evidence="14">Z-7014</strain>
    </source>
</reference>
<feature type="active site" description="Nucleophile" evidence="11">
    <location>
        <position position="102"/>
    </location>
</feature>
<proteinExistence type="inferred from homology"/>
<dbReference type="NCBIfam" id="TIGR00420">
    <property type="entry name" value="trmU"/>
    <property type="match status" value="1"/>
</dbReference>
<dbReference type="Pfam" id="PF03054">
    <property type="entry name" value="tRNA_Me_trans"/>
    <property type="match status" value="1"/>
</dbReference>
<dbReference type="SUPFAM" id="SSF52402">
    <property type="entry name" value="Adenine nucleotide alpha hydrolases-like"/>
    <property type="match status" value="1"/>
</dbReference>
<dbReference type="CDD" id="cd01998">
    <property type="entry name" value="MnmA_TRMU-like"/>
    <property type="match status" value="1"/>
</dbReference>
<feature type="region of interest" description="Interaction with tRNA" evidence="11">
    <location>
        <begin position="305"/>
        <end position="306"/>
    </location>
</feature>
<dbReference type="RefSeq" id="WP_270452811.1">
    <property type="nucleotide sequence ID" value="NZ_JADPIE010000001.1"/>
</dbReference>
<feature type="site" description="Interaction with tRNA" evidence="11">
    <location>
        <position position="127"/>
    </location>
</feature>
<comment type="function">
    <text evidence="10 11">Catalyzes the 2-thiolation of uridine at the wobble position (U34) of tRNA, leading to the formation of s(2)U34.</text>
</comment>
<organism evidence="14 15">
    <name type="scientific">Halonatronomonas betaini</name>
    <dbReference type="NCBI Taxonomy" id="2778430"/>
    <lineage>
        <taxon>Bacteria</taxon>
        <taxon>Bacillati</taxon>
        <taxon>Bacillota</taxon>
        <taxon>Clostridia</taxon>
        <taxon>Halanaerobiales</taxon>
        <taxon>Halarsenatibacteraceae</taxon>
        <taxon>Halonatronomonas</taxon>
    </lineage>
</organism>
<keyword evidence="3 11" id="KW-0808">Transferase</keyword>
<keyword evidence="2 11" id="KW-0820">tRNA-binding</keyword>
<sequence>MDRVLMAMSGGVDSSVAAALLKKDGYDVIGATMEVFPDYEQRSEEEGGCCSLSSIEDAKRVAARLDIPHYTLNFKEVFQREVIDNFVEEYSKGRTPNPCIVCNKKIKFNALLDKALQLDCDYVATGHYAIKEKKDNRFILRRPEDLEKDQTYMLYGFKQEQLAKTLFPLGNYKKDEVRKIAKEIGLRIFNKPDSQEICFVPDDDYQRFLDSNYPDLSMSGPIYYYDGEKIGEHEGLHKYTIGQRRGLGISMNHPVYVIDIDSENNALIVGPRDHLKSHGLIINKPNWLSIPEIDSELNDILIQVRYNSKPAPGKVIPIGDGNKVKALFAEPFQAVTPGQSAVFYDGDIVLGGGVIDESIN</sequence>
<dbReference type="Gene3D" id="2.40.30.10">
    <property type="entry name" value="Translation factors"/>
    <property type="match status" value="1"/>
</dbReference>
<feature type="domain" description="tRNA-specific 2-thiouridylase MnmA-like central" evidence="13">
    <location>
        <begin position="208"/>
        <end position="270"/>
    </location>
</feature>
<evidence type="ECO:0000256" key="7">
    <source>
        <dbReference type="ARBA" id="ARBA00022884"/>
    </source>
</evidence>
<name>A0A931F6Y1_9FIRM</name>
<keyword evidence="8" id="KW-1015">Disulfide bond</keyword>
<dbReference type="InterPro" id="IPR004506">
    <property type="entry name" value="MnmA-like"/>
</dbReference>
<evidence type="ECO:0000256" key="2">
    <source>
        <dbReference type="ARBA" id="ARBA00022555"/>
    </source>
</evidence>